<sequence>MFPIELSDHDGDALTITTRGTDVWITCTTERSEVTIGPIPRSALRDALADNPVDSDVARAPSENGS</sequence>
<dbReference type="GeneID" id="303295877"/>
<reference evidence="3" key="1">
    <citation type="journal article" date="2019" name="Int. J. Syst. Evol. Microbiol.">
        <title>The Global Catalogue of Microorganisms (GCM) 10K type strain sequencing project: providing services to taxonomists for standard genome sequencing and annotation.</title>
        <authorList>
            <consortium name="The Broad Institute Genomics Platform"/>
            <consortium name="The Broad Institute Genome Sequencing Center for Infectious Disease"/>
            <person name="Wu L."/>
            <person name="Ma J."/>
        </authorList>
    </citation>
    <scope>NUCLEOTIDE SEQUENCE [LARGE SCALE GENOMIC DNA]</scope>
    <source>
        <strain evidence="3">CGMCC 1.16455</strain>
    </source>
</reference>
<evidence type="ECO:0000256" key="1">
    <source>
        <dbReference type="SAM" id="MobiDB-lite"/>
    </source>
</evidence>
<accession>A0ABW0FFU9</accession>
<organism evidence="2 3">
    <name type="scientific">Brachybacterium tyrofermentans</name>
    <dbReference type="NCBI Taxonomy" id="47848"/>
    <lineage>
        <taxon>Bacteria</taxon>
        <taxon>Bacillati</taxon>
        <taxon>Actinomycetota</taxon>
        <taxon>Actinomycetes</taxon>
        <taxon>Micrococcales</taxon>
        <taxon>Dermabacteraceae</taxon>
        <taxon>Brachybacterium</taxon>
    </lineage>
</organism>
<keyword evidence="3" id="KW-1185">Reference proteome</keyword>
<dbReference type="EMBL" id="JBHSLN010000022">
    <property type="protein sequence ID" value="MFC5297598.1"/>
    <property type="molecule type" value="Genomic_DNA"/>
</dbReference>
<dbReference type="Proteomes" id="UP001595937">
    <property type="component" value="Unassembled WGS sequence"/>
</dbReference>
<name>A0ABW0FFU9_9MICO</name>
<dbReference type="RefSeq" id="WP_343922096.1">
    <property type="nucleotide sequence ID" value="NZ_BAAAIR010000006.1"/>
</dbReference>
<feature type="region of interest" description="Disordered" evidence="1">
    <location>
        <begin position="47"/>
        <end position="66"/>
    </location>
</feature>
<protein>
    <submittedName>
        <fullName evidence="2">Uncharacterized protein</fullName>
    </submittedName>
</protein>
<proteinExistence type="predicted"/>
<evidence type="ECO:0000313" key="2">
    <source>
        <dbReference type="EMBL" id="MFC5297598.1"/>
    </source>
</evidence>
<evidence type="ECO:0000313" key="3">
    <source>
        <dbReference type="Proteomes" id="UP001595937"/>
    </source>
</evidence>
<gene>
    <name evidence="2" type="ORF">ACFPK8_08745</name>
</gene>
<comment type="caution">
    <text evidence="2">The sequence shown here is derived from an EMBL/GenBank/DDBJ whole genome shotgun (WGS) entry which is preliminary data.</text>
</comment>